<reference evidence="1 2" key="1">
    <citation type="journal article" date="2015" name="Genome Announc.">
        <title>Draft Genome of the Euendolithic (true boring) Cyanobacterium Mastigocoleus testarum strain BC008.</title>
        <authorList>
            <person name="Guida B.S."/>
            <person name="Garcia-Pichel F."/>
        </authorList>
    </citation>
    <scope>NUCLEOTIDE SEQUENCE [LARGE SCALE GENOMIC DNA]</scope>
    <source>
        <strain evidence="1 2">BC008</strain>
    </source>
</reference>
<sequence length="59" mass="6950">MRNSLVAFHQFVQTEYVNFNFLILLNLQKIPKGSEDIGAVITYRIAIERQLNQQDQLRN</sequence>
<gene>
    <name evidence="1" type="ORF">BC008_06985</name>
</gene>
<dbReference type="AlphaFoldDB" id="A0A0V7ZBA0"/>
<proteinExistence type="predicted"/>
<keyword evidence="2" id="KW-1185">Reference proteome</keyword>
<comment type="caution">
    <text evidence="1">The sequence shown here is derived from an EMBL/GenBank/DDBJ whole genome shotgun (WGS) entry which is preliminary data.</text>
</comment>
<organism evidence="1 2">
    <name type="scientific">Mastigocoleus testarum BC008</name>
    <dbReference type="NCBI Taxonomy" id="371196"/>
    <lineage>
        <taxon>Bacteria</taxon>
        <taxon>Bacillati</taxon>
        <taxon>Cyanobacteriota</taxon>
        <taxon>Cyanophyceae</taxon>
        <taxon>Nostocales</taxon>
        <taxon>Hapalosiphonaceae</taxon>
        <taxon>Mastigocoleus</taxon>
    </lineage>
</organism>
<name>A0A0V7ZBA0_9CYAN</name>
<accession>A0A0V7ZBA0</accession>
<evidence type="ECO:0000313" key="1">
    <source>
        <dbReference type="EMBL" id="KST61783.1"/>
    </source>
</evidence>
<dbReference type="Proteomes" id="UP000053372">
    <property type="component" value="Unassembled WGS sequence"/>
</dbReference>
<protein>
    <submittedName>
        <fullName evidence="1">Uncharacterized protein</fullName>
    </submittedName>
</protein>
<dbReference type="EMBL" id="LMTZ01000172">
    <property type="protein sequence ID" value="KST61783.1"/>
    <property type="molecule type" value="Genomic_DNA"/>
</dbReference>
<evidence type="ECO:0000313" key="2">
    <source>
        <dbReference type="Proteomes" id="UP000053372"/>
    </source>
</evidence>